<dbReference type="RefSeq" id="WP_073228676.1">
    <property type="nucleotide sequence ID" value="NZ_FQUQ01000001.1"/>
</dbReference>
<dbReference type="InterPro" id="IPR037883">
    <property type="entry name" value="Knr4/Smi1-like_sf"/>
</dbReference>
<keyword evidence="3" id="KW-1185">Reference proteome</keyword>
<feature type="domain" description="Knr4/Smi1-like" evidence="1">
    <location>
        <begin position="40"/>
        <end position="197"/>
    </location>
</feature>
<evidence type="ECO:0000313" key="3">
    <source>
        <dbReference type="Proteomes" id="UP000184287"/>
    </source>
</evidence>
<dbReference type="OrthoDB" id="1190024at2"/>
<dbReference type="Pfam" id="PF09346">
    <property type="entry name" value="SMI1_KNR4"/>
    <property type="match status" value="1"/>
</dbReference>
<protein>
    <submittedName>
        <fullName evidence="2">SMI1 / KNR4 family (SUKH-1)</fullName>
    </submittedName>
</protein>
<dbReference type="AlphaFoldDB" id="A0A1M4WDB0"/>
<evidence type="ECO:0000313" key="2">
    <source>
        <dbReference type="EMBL" id="SHE79165.1"/>
    </source>
</evidence>
<proteinExistence type="predicted"/>
<dbReference type="SMART" id="SM00860">
    <property type="entry name" value="SMI1_KNR4"/>
    <property type="match status" value="1"/>
</dbReference>
<dbReference type="Proteomes" id="UP000184287">
    <property type="component" value="Unassembled WGS sequence"/>
</dbReference>
<evidence type="ECO:0000259" key="1">
    <source>
        <dbReference type="SMART" id="SM00860"/>
    </source>
</evidence>
<dbReference type="Gene3D" id="3.40.1580.10">
    <property type="entry name" value="SMI1/KNR4-like"/>
    <property type="match status" value="1"/>
</dbReference>
<reference evidence="3" key="1">
    <citation type="submission" date="2016-11" db="EMBL/GenBank/DDBJ databases">
        <authorList>
            <person name="Varghese N."/>
            <person name="Submissions S."/>
        </authorList>
    </citation>
    <scope>NUCLEOTIDE SEQUENCE [LARGE SCALE GENOMIC DNA]</scope>
    <source>
        <strain evidence="3">DSM 16990</strain>
    </source>
</reference>
<gene>
    <name evidence="2" type="ORF">SAMN04488522_1011226</name>
</gene>
<dbReference type="SUPFAM" id="SSF160631">
    <property type="entry name" value="SMI1/KNR4-like"/>
    <property type="match status" value="1"/>
</dbReference>
<dbReference type="STRING" id="288992.SAMN04488522_1011226"/>
<dbReference type="EMBL" id="FQUQ01000001">
    <property type="protein sequence ID" value="SHE79165.1"/>
    <property type="molecule type" value="Genomic_DNA"/>
</dbReference>
<sequence length="457" mass="52494">MTAYSEQIQRIKKKLIEAKAADKSCMVFGAEQHEYAIGEPTTIEKIAQLEEKYSIELPECYKSFVLHVGNGDLTGQNPSAGPFYGIYPFGENINELIYADSEKYLKNSCVIHPKMTDEFWKALSQKINEDETIADEEYDQELGKLWGGILPLGSQGCTYLHGIVLNGQYKGRVVNLDSDGQKPTFAFERNFLDWYERWLDEVISGDLIHDHTGWFGYHMGGSEEELLKLFISSIDVQEKVDCLNGLLNKKGLKDETINRIESLIETNPEHKVRLIQLICKSDDQIAKPHLIELLQTDLLSVFQFIYWYAKDKAIEWLNVIEDNVFRIEDEETFRFCTYLLKETNTDYSRLIIPFARHHIEGIKVQSLYTLGQLENKKDYIETFIEGLKDDSNRVIHTSLQALSGVKDNRLLACYKDIAEKFPIEQDYILANLNHRLADYGLTNRTVMGTSAPKESNP</sequence>
<accession>A0A1M4WDB0</accession>
<dbReference type="InterPro" id="IPR018958">
    <property type="entry name" value="Knr4/Smi1-like_dom"/>
</dbReference>
<organism evidence="2 3">
    <name type="scientific">Pedobacter caeni</name>
    <dbReference type="NCBI Taxonomy" id="288992"/>
    <lineage>
        <taxon>Bacteria</taxon>
        <taxon>Pseudomonadati</taxon>
        <taxon>Bacteroidota</taxon>
        <taxon>Sphingobacteriia</taxon>
        <taxon>Sphingobacteriales</taxon>
        <taxon>Sphingobacteriaceae</taxon>
        <taxon>Pedobacter</taxon>
    </lineage>
</organism>
<name>A0A1M4WDB0_9SPHI</name>